<comment type="caution">
    <text evidence="1">The sequence shown here is derived from an EMBL/GenBank/DDBJ whole genome shotgun (WGS) entry which is preliminary data.</text>
</comment>
<keyword evidence="2" id="KW-1185">Reference proteome</keyword>
<protein>
    <submittedName>
        <fullName evidence="1">Uncharacterized protein</fullName>
    </submittedName>
</protein>
<gene>
    <name evidence="1" type="ORF">GCM10009107_28220</name>
</gene>
<evidence type="ECO:0000313" key="2">
    <source>
        <dbReference type="Proteomes" id="UP001500279"/>
    </source>
</evidence>
<accession>A0ABN1K2U2</accession>
<reference evidence="1 2" key="1">
    <citation type="journal article" date="2019" name="Int. J. Syst. Evol. Microbiol.">
        <title>The Global Catalogue of Microorganisms (GCM) 10K type strain sequencing project: providing services to taxonomists for standard genome sequencing and annotation.</title>
        <authorList>
            <consortium name="The Broad Institute Genomics Platform"/>
            <consortium name="The Broad Institute Genome Sequencing Center for Infectious Disease"/>
            <person name="Wu L."/>
            <person name="Ma J."/>
        </authorList>
    </citation>
    <scope>NUCLEOTIDE SEQUENCE [LARGE SCALE GENOMIC DNA]</scope>
    <source>
        <strain evidence="1 2">JCM 15503</strain>
    </source>
</reference>
<dbReference type="Proteomes" id="UP001500279">
    <property type="component" value="Unassembled WGS sequence"/>
</dbReference>
<organism evidence="1 2">
    <name type="scientific">Ideonella azotifigens</name>
    <dbReference type="NCBI Taxonomy" id="513160"/>
    <lineage>
        <taxon>Bacteria</taxon>
        <taxon>Pseudomonadati</taxon>
        <taxon>Pseudomonadota</taxon>
        <taxon>Betaproteobacteria</taxon>
        <taxon>Burkholderiales</taxon>
        <taxon>Sphaerotilaceae</taxon>
        <taxon>Ideonella</taxon>
    </lineage>
</organism>
<dbReference type="EMBL" id="BAAAEW010000018">
    <property type="protein sequence ID" value="GAA0753304.1"/>
    <property type="molecule type" value="Genomic_DNA"/>
</dbReference>
<sequence>MRRDSAEALIAKRSAAKLKLPVSAAANKASMAINGGVRMATEVCAAQVSVG</sequence>
<proteinExistence type="predicted"/>
<name>A0ABN1K2U2_9BURK</name>
<evidence type="ECO:0000313" key="1">
    <source>
        <dbReference type="EMBL" id="GAA0753304.1"/>
    </source>
</evidence>